<protein>
    <submittedName>
        <fullName evidence="2">Uncharacterized protein</fullName>
    </submittedName>
</protein>
<feature type="compositionally biased region" description="Basic and acidic residues" evidence="1">
    <location>
        <begin position="876"/>
        <end position="893"/>
    </location>
</feature>
<organism evidence="2 3">
    <name type="scientific">Sphagnurus paluster</name>
    <dbReference type="NCBI Taxonomy" id="117069"/>
    <lineage>
        <taxon>Eukaryota</taxon>
        <taxon>Fungi</taxon>
        <taxon>Dikarya</taxon>
        <taxon>Basidiomycota</taxon>
        <taxon>Agaricomycotina</taxon>
        <taxon>Agaricomycetes</taxon>
        <taxon>Agaricomycetidae</taxon>
        <taxon>Agaricales</taxon>
        <taxon>Tricholomatineae</taxon>
        <taxon>Lyophyllaceae</taxon>
        <taxon>Sphagnurus</taxon>
    </lineage>
</organism>
<feature type="region of interest" description="Disordered" evidence="1">
    <location>
        <begin position="1018"/>
        <end position="1037"/>
    </location>
</feature>
<feature type="compositionally biased region" description="Low complexity" evidence="1">
    <location>
        <begin position="646"/>
        <end position="656"/>
    </location>
</feature>
<feature type="compositionally biased region" description="Polar residues" evidence="1">
    <location>
        <begin position="16"/>
        <end position="31"/>
    </location>
</feature>
<feature type="compositionally biased region" description="Low complexity" evidence="1">
    <location>
        <begin position="327"/>
        <end position="337"/>
    </location>
</feature>
<feature type="compositionally biased region" description="Polar residues" evidence="1">
    <location>
        <begin position="213"/>
        <end position="228"/>
    </location>
</feature>
<evidence type="ECO:0000256" key="1">
    <source>
        <dbReference type="SAM" id="MobiDB-lite"/>
    </source>
</evidence>
<reference evidence="2" key="2">
    <citation type="submission" date="2021-10" db="EMBL/GenBank/DDBJ databases">
        <title>Phylogenomics reveals ancestral predisposition of the termite-cultivated fungus Termitomyces towards a domesticated lifestyle.</title>
        <authorList>
            <person name="Auxier B."/>
            <person name="Grum-Grzhimaylo A."/>
            <person name="Cardenas M.E."/>
            <person name="Lodge J.D."/>
            <person name="Laessoe T."/>
            <person name="Pedersen O."/>
            <person name="Smith M.E."/>
            <person name="Kuyper T.W."/>
            <person name="Franco-Molano E.A."/>
            <person name="Baroni T.J."/>
            <person name="Aanen D.K."/>
        </authorList>
    </citation>
    <scope>NUCLEOTIDE SEQUENCE</scope>
    <source>
        <strain evidence="2">D49</strain>
    </source>
</reference>
<feature type="compositionally biased region" description="Basic and acidic residues" evidence="1">
    <location>
        <begin position="358"/>
        <end position="379"/>
    </location>
</feature>
<evidence type="ECO:0000313" key="3">
    <source>
        <dbReference type="Proteomes" id="UP000717328"/>
    </source>
</evidence>
<feature type="compositionally biased region" description="Polar residues" evidence="1">
    <location>
        <begin position="514"/>
        <end position="531"/>
    </location>
</feature>
<feature type="compositionally biased region" description="Basic and acidic residues" evidence="1">
    <location>
        <begin position="287"/>
        <end position="297"/>
    </location>
</feature>
<feature type="compositionally biased region" description="Polar residues" evidence="1">
    <location>
        <begin position="588"/>
        <end position="602"/>
    </location>
</feature>
<name>A0A9P7KJI2_9AGAR</name>
<dbReference type="Proteomes" id="UP000717328">
    <property type="component" value="Unassembled WGS sequence"/>
</dbReference>
<feature type="compositionally biased region" description="Polar residues" evidence="1">
    <location>
        <begin position="1025"/>
        <end position="1037"/>
    </location>
</feature>
<sequence>MSKFDQHHPSSSSHSRQNAHWYSSRSQTPSNPIAAPGERSSRPRGTENAASSSSRSKGYEANTRPVAPGYSIYQSSKDTYVYEPSLISKSDLYSNSEYDDVSTAPLTPTSPFSPALSSDSTMALGGAVTPEISLAELRSTTPTPSRNTLSVLYQAQTAIRGIFRTQTPHVAHSQTDPHEPSRSATLPTSEAARLTATTRSQSMPSGPSDRATTHNPYSSSTESHNQPYTRVRSPISELSEHGELDRVAKANAQYNAAVSASSSAYYSAQDSATLSNSVAPRQLHPSEPPRRSPEEQHLFPQSPTSYNGYDSAPFYYPTEAAPRDTTRTSSRSPPTYHRSSDGGIVENRSEQFPSSGDRSNDREHRRTPGRRHSEDHYRNDSPPSTSRYVAASRTMPAGQPAPSTEAIGSSREPEEWQGRPIPIPPPRERRTSISQSHSQSTPTHYQSREGGGVAAVAGTRVPEQYQRGSVDREPIYNGGSRENLPAMVAPSSRTSPEREKHSLRRSPPGGIQRVVSTQHTGQVPEHASTSAAGPEANYVSATATREPGDSAAPVPSPRTSPDQRERRTSTSHTTPHAQNYASAAPNGATLQPATPDQPTPSVRRSPEQQSHRRPSTHIIIPSAQDLRPPLRTSPEQDPRLLSGQYPAGPSSGASASNYTSTREASNPPPRRSPDQPTRQLEGAPASRTRRDSGLGTRNAYVRDAGHTPTATQSRHARDPRYSPPRTQRDEAERSDGLQLDVRSSPPRGQPNVTYSSRDANARPSDRSRDRESSRHNVVTVAFPVLPSAPVTSTTAQRYASAHGASPVRPRYNSEQRPLGPPPGQQPPSVSSDPGPARDHRSSISQPQAVPASRGPVGSASARQDADAHRSRTPFLEARRPPIEQHRRRSDGDRPVVSTSYAPGIASRSTSVGPEEPYPPRRYSEGEVDGSDPDMALALFRTVRWNDNLVCPSPIFPHQRRKGWFNRRGDQLWTNEGAYKPPGVGQEYPRDLDDYPEQGEGWMNEEGVRIDMGHRLVPKAPLKSALKSSRPQHSQLEH</sequence>
<feature type="compositionally biased region" description="Polar residues" evidence="1">
    <location>
        <begin position="432"/>
        <end position="445"/>
    </location>
</feature>
<reference evidence="2" key="1">
    <citation type="submission" date="2021-02" db="EMBL/GenBank/DDBJ databases">
        <authorList>
            <person name="Nieuwenhuis M."/>
            <person name="Van De Peppel L.J.J."/>
        </authorList>
    </citation>
    <scope>NUCLEOTIDE SEQUENCE</scope>
    <source>
        <strain evidence="2">D49</strain>
    </source>
</reference>
<feature type="compositionally biased region" description="Polar residues" evidence="1">
    <location>
        <begin position="570"/>
        <end position="581"/>
    </location>
</feature>
<feature type="region of interest" description="Disordered" evidence="1">
    <location>
        <begin position="1"/>
        <end position="74"/>
    </location>
</feature>
<comment type="caution">
    <text evidence="2">The sequence shown here is derived from an EMBL/GenBank/DDBJ whole genome shotgun (WGS) entry which is preliminary data.</text>
</comment>
<dbReference type="EMBL" id="JABCKI010000106">
    <property type="protein sequence ID" value="KAG5652678.1"/>
    <property type="molecule type" value="Genomic_DNA"/>
</dbReference>
<dbReference type="AlphaFoldDB" id="A0A9P7KJI2"/>
<gene>
    <name evidence="2" type="ORF">H0H81_004115</name>
</gene>
<feature type="compositionally biased region" description="Polar residues" evidence="1">
    <location>
        <begin position="195"/>
        <end position="205"/>
    </location>
</feature>
<feature type="compositionally biased region" description="Basic and acidic residues" evidence="1">
    <location>
        <begin position="715"/>
        <end position="735"/>
    </location>
</feature>
<feature type="compositionally biased region" description="Basic and acidic residues" evidence="1">
    <location>
        <begin position="759"/>
        <end position="774"/>
    </location>
</feature>
<evidence type="ECO:0000313" key="2">
    <source>
        <dbReference type="EMBL" id="KAG5652678.1"/>
    </source>
</evidence>
<keyword evidence="3" id="KW-1185">Reference proteome</keyword>
<dbReference type="OrthoDB" id="3255922at2759"/>
<feature type="region of interest" description="Disordered" evidence="1">
    <location>
        <begin position="168"/>
        <end position="229"/>
    </location>
</feature>
<proteinExistence type="predicted"/>
<feature type="compositionally biased region" description="Polar residues" evidence="1">
    <location>
        <begin position="299"/>
        <end position="308"/>
    </location>
</feature>
<accession>A0A9P7KJI2</accession>
<feature type="compositionally biased region" description="Polar residues" evidence="1">
    <location>
        <begin position="896"/>
        <end position="911"/>
    </location>
</feature>
<feature type="region of interest" description="Disordered" evidence="1">
    <location>
        <begin position="274"/>
        <end position="929"/>
    </location>
</feature>